<evidence type="ECO:0000256" key="4">
    <source>
        <dbReference type="ARBA" id="ARBA00022692"/>
    </source>
</evidence>
<dbReference type="Gene3D" id="3.10.20.310">
    <property type="entry name" value="membrane protein fhac"/>
    <property type="match status" value="1"/>
</dbReference>
<dbReference type="Pfam" id="PF08478">
    <property type="entry name" value="POTRA_1"/>
    <property type="match status" value="1"/>
</dbReference>
<dbReference type="RefSeq" id="WP_160835516.1">
    <property type="nucleotide sequence ID" value="NZ_WMET01000001.1"/>
</dbReference>
<comment type="similarity">
    <text evidence="8">Belongs to the FtsQ/DivIB family. DivIB subfamily.</text>
</comment>
<dbReference type="PROSITE" id="PS51779">
    <property type="entry name" value="POTRA"/>
    <property type="match status" value="1"/>
</dbReference>
<evidence type="ECO:0000256" key="3">
    <source>
        <dbReference type="ARBA" id="ARBA00022618"/>
    </source>
</evidence>
<keyword evidence="2 8" id="KW-1003">Cell membrane</keyword>
<protein>
    <recommendedName>
        <fullName evidence="8">Cell division protein DivIB</fullName>
    </recommendedName>
</protein>
<comment type="function">
    <text evidence="8">Cell division protein that may be involved in stabilizing or promoting the assembly of the division complex.</text>
</comment>
<feature type="compositionally biased region" description="Basic and acidic residues" evidence="9">
    <location>
        <begin position="290"/>
        <end position="306"/>
    </location>
</feature>
<organism evidence="11 12">
    <name type="scientific">Halobacillus litoralis</name>
    <dbReference type="NCBI Taxonomy" id="45668"/>
    <lineage>
        <taxon>Bacteria</taxon>
        <taxon>Bacillati</taxon>
        <taxon>Bacillota</taxon>
        <taxon>Bacilli</taxon>
        <taxon>Bacillales</taxon>
        <taxon>Bacillaceae</taxon>
        <taxon>Halobacillus</taxon>
    </lineage>
</organism>
<evidence type="ECO:0000256" key="7">
    <source>
        <dbReference type="ARBA" id="ARBA00023306"/>
    </source>
</evidence>
<evidence type="ECO:0000259" key="10">
    <source>
        <dbReference type="PROSITE" id="PS51779"/>
    </source>
</evidence>
<dbReference type="InterPro" id="IPR050487">
    <property type="entry name" value="FtsQ_DivIB"/>
</dbReference>
<feature type="transmembrane region" description="Helical" evidence="8">
    <location>
        <begin position="28"/>
        <end position="45"/>
    </location>
</feature>
<keyword evidence="5 8" id="KW-1133">Transmembrane helix</keyword>
<comment type="subcellular location">
    <subcellularLocation>
        <location evidence="8">Cell membrane</location>
        <topology evidence="8">Single-pass type II membrane protein</topology>
    </subcellularLocation>
    <subcellularLocation>
        <location evidence="1">Membrane</location>
    </subcellularLocation>
    <text evidence="8">Localizes to the division septum.</text>
</comment>
<evidence type="ECO:0000256" key="2">
    <source>
        <dbReference type="ARBA" id="ARBA00022475"/>
    </source>
</evidence>
<dbReference type="GO" id="GO:0043093">
    <property type="term" value="P:FtsZ-dependent cytokinesis"/>
    <property type="evidence" value="ECO:0007669"/>
    <property type="project" value="UniProtKB-UniRule"/>
</dbReference>
<dbReference type="Pfam" id="PF03799">
    <property type="entry name" value="FtsQ_DivIB_C"/>
    <property type="match status" value="1"/>
</dbReference>
<dbReference type="Gene3D" id="3.40.50.10960">
    <property type="match status" value="1"/>
</dbReference>
<dbReference type="PANTHER" id="PTHR37820">
    <property type="entry name" value="CELL DIVISION PROTEIN DIVIB"/>
    <property type="match status" value="1"/>
</dbReference>
<dbReference type="GO" id="GO:0032153">
    <property type="term" value="C:cell division site"/>
    <property type="evidence" value="ECO:0007669"/>
    <property type="project" value="UniProtKB-UniRule"/>
</dbReference>
<proteinExistence type="inferred from homology"/>
<reference evidence="11 12" key="1">
    <citation type="submission" date="2019-11" db="EMBL/GenBank/DDBJ databases">
        <title>Genome sequences of 17 halophilic strains isolated from different environments.</title>
        <authorList>
            <person name="Furrow R.E."/>
        </authorList>
    </citation>
    <scope>NUCLEOTIDE SEQUENCE [LARGE SCALE GENOMIC DNA]</scope>
    <source>
        <strain evidence="11 12">22511_23_Filter</strain>
    </source>
</reference>
<dbReference type="PANTHER" id="PTHR37820:SF1">
    <property type="entry name" value="CELL DIVISION PROTEIN FTSQ"/>
    <property type="match status" value="1"/>
</dbReference>
<evidence type="ECO:0000256" key="8">
    <source>
        <dbReference type="HAMAP-Rule" id="MF_00912"/>
    </source>
</evidence>
<name>A0A845DNV2_9BACI</name>
<dbReference type="InterPro" id="IPR034746">
    <property type="entry name" value="POTRA"/>
</dbReference>
<dbReference type="InterPro" id="IPR026580">
    <property type="entry name" value="DivIB"/>
</dbReference>
<comment type="caution">
    <text evidence="11">The sequence shown here is derived from an EMBL/GenBank/DDBJ whole genome shotgun (WGS) entry which is preliminary data.</text>
</comment>
<feature type="region of interest" description="Disordered" evidence="9">
    <location>
        <begin position="249"/>
        <end position="306"/>
    </location>
</feature>
<keyword evidence="7 8" id="KW-0131">Cell cycle</keyword>
<dbReference type="HAMAP" id="MF_00912">
    <property type="entry name" value="DivIB"/>
    <property type="match status" value="1"/>
</dbReference>
<gene>
    <name evidence="8" type="primary">divIB</name>
    <name evidence="11" type="ORF">GLW04_04290</name>
</gene>
<keyword evidence="6 8" id="KW-0472">Membrane</keyword>
<dbReference type="Proteomes" id="UP000460949">
    <property type="component" value="Unassembled WGS sequence"/>
</dbReference>
<dbReference type="AlphaFoldDB" id="A0A845DNV2"/>
<dbReference type="EMBL" id="WMET01000001">
    <property type="protein sequence ID" value="MYL19096.1"/>
    <property type="molecule type" value="Genomic_DNA"/>
</dbReference>
<accession>A0A845DNV2</accession>
<dbReference type="GO" id="GO:0005886">
    <property type="term" value="C:plasma membrane"/>
    <property type="evidence" value="ECO:0007669"/>
    <property type="project" value="UniProtKB-SubCell"/>
</dbReference>
<dbReference type="InterPro" id="IPR005548">
    <property type="entry name" value="Cell_div_FtsQ/DivIB_C"/>
</dbReference>
<evidence type="ECO:0000256" key="5">
    <source>
        <dbReference type="ARBA" id="ARBA00022989"/>
    </source>
</evidence>
<evidence type="ECO:0000313" key="12">
    <source>
        <dbReference type="Proteomes" id="UP000460949"/>
    </source>
</evidence>
<keyword evidence="4 8" id="KW-0812">Transmembrane</keyword>
<evidence type="ECO:0000256" key="6">
    <source>
        <dbReference type="ARBA" id="ARBA00023136"/>
    </source>
</evidence>
<feature type="domain" description="POTRA" evidence="10">
    <location>
        <begin position="50"/>
        <end position="118"/>
    </location>
</feature>
<keyword evidence="3 8" id="KW-0132">Cell division</keyword>
<dbReference type="InterPro" id="IPR013685">
    <property type="entry name" value="POTRA_FtsQ_type"/>
</dbReference>
<sequence length="306" mass="34273">MEERKVVSIEDRIPKLKQTRRKKANRRLILYLTILFFLIAAVVYLQSPLSNVRNITVEGEYHVSAEEIQTLAGITTETNYWRIDPEALKEKIESHEEITFASIDRSFPNNVTIEVEEAARIGYVQSNGRYDVIMEDGSRLEEETALPGGDAPVLAGFNKETYLKEMSRELKELPSSVSDLISEVHWEPEDGNPYKIRLYMNDGYQVEASIRTFSEKMPAYPSIAAQLEEGAEGIIHIDVGAYFEEFNAPEGSEENAGTGESSGSGVESEEPVEEGGQPSGEPEQEDPAADPERSQEPVVDEPLRQE</sequence>
<evidence type="ECO:0000313" key="11">
    <source>
        <dbReference type="EMBL" id="MYL19096.1"/>
    </source>
</evidence>
<evidence type="ECO:0000256" key="1">
    <source>
        <dbReference type="ARBA" id="ARBA00004370"/>
    </source>
</evidence>
<evidence type="ECO:0000256" key="9">
    <source>
        <dbReference type="SAM" id="MobiDB-lite"/>
    </source>
</evidence>